<proteinExistence type="predicted"/>
<feature type="compositionally biased region" description="Pro residues" evidence="1">
    <location>
        <begin position="620"/>
        <end position="635"/>
    </location>
</feature>
<dbReference type="AlphaFoldDB" id="K0YP22"/>
<organism evidence="4 5">
    <name type="scientific">Corynebacterium otitidis ATCC 51513</name>
    <dbReference type="NCBI Taxonomy" id="883169"/>
    <lineage>
        <taxon>Bacteria</taxon>
        <taxon>Bacillati</taxon>
        <taxon>Actinomycetota</taxon>
        <taxon>Actinomycetes</taxon>
        <taxon>Mycobacteriales</taxon>
        <taxon>Corynebacteriaceae</taxon>
        <taxon>Corynebacterium</taxon>
    </lineage>
</organism>
<keyword evidence="5" id="KW-1185">Reference proteome</keyword>
<reference evidence="4 5" key="1">
    <citation type="submission" date="2012-08" db="EMBL/GenBank/DDBJ databases">
        <title>The Genome Sequence of Turicella otitidis ATCC 51513.</title>
        <authorList>
            <consortium name="The Broad Institute Genome Sequencing Platform"/>
            <person name="Earl A."/>
            <person name="Ward D."/>
            <person name="Feldgarden M."/>
            <person name="Gevers D."/>
            <person name="Huys G."/>
            <person name="Walker B."/>
            <person name="Young S.K."/>
            <person name="Zeng Q."/>
            <person name="Gargeya S."/>
            <person name="Fitzgerald M."/>
            <person name="Haas B."/>
            <person name="Abouelleil A."/>
            <person name="Alvarado L."/>
            <person name="Arachchi H.M."/>
            <person name="Berlin A.M."/>
            <person name="Chapman S.B."/>
            <person name="Goldberg J."/>
            <person name="Griggs A."/>
            <person name="Gujja S."/>
            <person name="Hansen M."/>
            <person name="Howarth C."/>
            <person name="Imamovic A."/>
            <person name="Larimer J."/>
            <person name="McCowen C."/>
            <person name="Montmayeur A."/>
            <person name="Murphy C."/>
            <person name="Neiman D."/>
            <person name="Pearson M."/>
            <person name="Priest M."/>
            <person name="Roberts A."/>
            <person name="Saif S."/>
            <person name="Shea T."/>
            <person name="Sisk P."/>
            <person name="Sykes S."/>
            <person name="Wortman J."/>
            <person name="Nusbaum C."/>
            <person name="Birren B."/>
        </authorList>
    </citation>
    <scope>NUCLEOTIDE SEQUENCE [LARGE SCALE GENOMIC DNA]</scope>
    <source>
        <strain evidence="4 5">ATCC 51513</strain>
    </source>
</reference>
<dbReference type="STRING" id="29321.AAV33_08995"/>
<evidence type="ECO:0000256" key="1">
    <source>
        <dbReference type="SAM" id="MobiDB-lite"/>
    </source>
</evidence>
<dbReference type="EMBL" id="AHAE01000083">
    <property type="protein sequence ID" value="EJZ81304.1"/>
    <property type="molecule type" value="Genomic_DNA"/>
</dbReference>
<dbReference type="Proteomes" id="UP000006078">
    <property type="component" value="Unassembled WGS sequence"/>
</dbReference>
<keyword evidence="2" id="KW-0732">Signal</keyword>
<feature type="chain" id="PRO_5039359338" description="Htaa domain-containing protein" evidence="2">
    <location>
        <begin position="30"/>
        <end position="720"/>
    </location>
</feature>
<dbReference type="HOGENOM" id="CLU_368709_0_0_11"/>
<evidence type="ECO:0000313" key="4">
    <source>
        <dbReference type="EMBL" id="EJZ81304.1"/>
    </source>
</evidence>
<feature type="domain" description="Htaa" evidence="3">
    <location>
        <begin position="51"/>
        <end position="223"/>
    </location>
</feature>
<feature type="signal peptide" evidence="2">
    <location>
        <begin position="1"/>
        <end position="29"/>
    </location>
</feature>
<feature type="region of interest" description="Disordered" evidence="1">
    <location>
        <begin position="605"/>
        <end position="720"/>
    </location>
</feature>
<dbReference type="InterPro" id="IPR007331">
    <property type="entry name" value="Htaa"/>
</dbReference>
<dbReference type="RefSeq" id="WP_004601673.1">
    <property type="nucleotide sequence ID" value="NZ_JH815195.1"/>
</dbReference>
<evidence type="ECO:0000259" key="3">
    <source>
        <dbReference type="Pfam" id="PF04213"/>
    </source>
</evidence>
<name>K0YP22_9CORY</name>
<evidence type="ECO:0000313" key="5">
    <source>
        <dbReference type="Proteomes" id="UP000006078"/>
    </source>
</evidence>
<dbReference type="Pfam" id="PF04213">
    <property type="entry name" value="HtaA"/>
    <property type="match status" value="1"/>
</dbReference>
<accession>K0YP22</accession>
<feature type="compositionally biased region" description="Pro residues" evidence="1">
    <location>
        <begin position="643"/>
        <end position="663"/>
    </location>
</feature>
<protein>
    <recommendedName>
        <fullName evidence="3">Htaa domain-containing protein</fullName>
    </recommendedName>
</protein>
<gene>
    <name evidence="4" type="ORF">HMPREF9719_01783</name>
</gene>
<feature type="non-terminal residue" evidence="4">
    <location>
        <position position="720"/>
    </location>
</feature>
<dbReference type="eggNOG" id="COG0810">
    <property type="taxonomic scope" value="Bacteria"/>
</dbReference>
<evidence type="ECO:0000256" key="2">
    <source>
        <dbReference type="SAM" id="SignalP"/>
    </source>
</evidence>
<comment type="caution">
    <text evidence="4">The sequence shown here is derived from an EMBL/GenBank/DDBJ whole genome shotgun (WGS) entry which is preliminary data.</text>
</comment>
<sequence>MTTTPRRALPALVSAVFLAAMIPATPVLAHAEESPNPAAGAPAQPAERVDELAWGIRTSFTNYISGPSELSGGVRFEDGRFHFPLKEQSFDPETHRLDAQFEGTVTYLNYCASQKGNWFNQADGFERIKPCALDLVISNPRVVIGDNESFVEATISSKQYPLGNTYAPKEPVRIATLFPGGAGFNAADGVVSWDNVAATLTEEGVLAFSEFYNVGEGLDSLALSYRGEGARPTATGPSLRSAQTFDTGLDYTDRIHRTLGAGSCTLINAAEGRGFTLLDRQLEELAKLELPIERPVFTAVDPATSTLYYVEKRGEKATQIKSVAFGKDGFGAPTDVAEAPGYVTGFNRHPETGVIAAISENEAGEAHLTTIVDGAATTAPLPGGEALFGKPLGEFSDSPYRKQFDVKNDLAELSPVSGGRFLFNPGINVHTENEEEHYRQFLLAIDPAAKDTASRAALVEGSYREGDNRYLEQIATNGDLVVRYNNGYKDNSVVEISRLKGNALEEIRPRTRLGELHNVSSVSFDPNGRVVVYEGAGGSLNWLSEDFSSIEGTVPVPNGRETFQNDHGQFLAAEGGDFYLPTLDESRGDHVEYYVLRRMALALPPGTEFTDPCAKEKKPTPPAPDETGPTAPPTSGPEETDPTTPPAPAPGGPDVPDAQPPHEPGATGPGTDGDDKPPAAGEDTPPAGTTPSADETHDPDPTQAGPGGAASPAPGTPGGE</sequence>